<sequence length="135" mass="14826">MTPSCCLSSTRNTTTQESLLHCPQIYLSIHPSSFLAHEISIFKKECLLKPQGQLPKSSYPILRLRTTRFTYPLATISSFAEAEDEKSQEIDIEQVKNRDAKSNDLPGMAQAFHISSSSASAISISIALAALTLPL</sequence>
<dbReference type="Proteomes" id="UP001279734">
    <property type="component" value="Unassembled WGS sequence"/>
</dbReference>
<protein>
    <submittedName>
        <fullName evidence="1">Uncharacterized protein</fullName>
    </submittedName>
</protein>
<proteinExistence type="predicted"/>
<evidence type="ECO:0000313" key="1">
    <source>
        <dbReference type="EMBL" id="GMH31113.1"/>
    </source>
</evidence>
<dbReference type="EMBL" id="BSYO01000039">
    <property type="protein sequence ID" value="GMH31113.1"/>
    <property type="molecule type" value="Genomic_DNA"/>
</dbReference>
<evidence type="ECO:0000313" key="2">
    <source>
        <dbReference type="Proteomes" id="UP001279734"/>
    </source>
</evidence>
<organism evidence="1 2">
    <name type="scientific">Nepenthes gracilis</name>
    <name type="common">Slender pitcher plant</name>
    <dbReference type="NCBI Taxonomy" id="150966"/>
    <lineage>
        <taxon>Eukaryota</taxon>
        <taxon>Viridiplantae</taxon>
        <taxon>Streptophyta</taxon>
        <taxon>Embryophyta</taxon>
        <taxon>Tracheophyta</taxon>
        <taxon>Spermatophyta</taxon>
        <taxon>Magnoliopsida</taxon>
        <taxon>eudicotyledons</taxon>
        <taxon>Gunneridae</taxon>
        <taxon>Pentapetalae</taxon>
        <taxon>Caryophyllales</taxon>
        <taxon>Nepenthaceae</taxon>
        <taxon>Nepenthes</taxon>
    </lineage>
</organism>
<gene>
    <name evidence="1" type="ORF">Nepgr_032956</name>
</gene>
<keyword evidence="2" id="KW-1185">Reference proteome</keyword>
<name>A0AAD3TJN2_NEPGR</name>
<dbReference type="AlphaFoldDB" id="A0AAD3TJN2"/>
<accession>A0AAD3TJN2</accession>
<reference evidence="1" key="1">
    <citation type="submission" date="2023-05" db="EMBL/GenBank/DDBJ databases">
        <title>Nepenthes gracilis genome sequencing.</title>
        <authorList>
            <person name="Fukushima K."/>
        </authorList>
    </citation>
    <scope>NUCLEOTIDE SEQUENCE</scope>
    <source>
        <strain evidence="1">SING2019-196</strain>
    </source>
</reference>
<comment type="caution">
    <text evidence="1">The sequence shown here is derived from an EMBL/GenBank/DDBJ whole genome shotgun (WGS) entry which is preliminary data.</text>
</comment>